<feature type="compositionally biased region" description="Basic residues" evidence="4">
    <location>
        <begin position="332"/>
        <end position="346"/>
    </location>
</feature>
<gene>
    <name evidence="6" type="ORF">GHT06_019183</name>
</gene>
<feature type="compositionally biased region" description="Polar residues" evidence="4">
    <location>
        <begin position="561"/>
        <end position="571"/>
    </location>
</feature>
<feature type="region of interest" description="Disordered" evidence="4">
    <location>
        <begin position="103"/>
        <end position="155"/>
    </location>
</feature>
<sequence length="690" mass="75430">MPKDVEEKSSSNNSLVQSIDNNEEDLDEEGCCRCCHCGSGQEDAKSQNYLKMREHLQQRLKAKNLTHSACDSSTGSRSSSSNCNIDGYAELDYLVKYIEGHKTPQKIGPHNPKRAAKKARQKEKKLEQKKAEELAAKQLQKKPVPPPVPSKVSQERVPNGMVRITHNPLTNSAVITPLYGPLEPNPSYLQQPIGLSQPIKMAPPSSSISVDPTKTSPVPIPNTGSKPVPQQQTPVSGLAGNTSTSSQPQQMVTIRRVMQSNLSEPVVTVTLKGETPDNDRVLFTLINGQVLPTEKSAGVTSNSLAGNSTLPLQSSSMTSPKTSEPTSSPAQSRKKQKKQEKKKQKKLLLKAASNIESAAQPPQVEQIQKLLNPQYPSQQQDFTLDNFRLPPGITLTRVQGSHSPVHPELPMRMVDRTKRENGYPATSTTSAGPNPIIVTSPLSAPKAKESLGSLGGLAAPNVIVVDTRKIQQQPTVHQQQQQPRVVQTCSVGVQTGEDDADEELSHSAFPLNKQQRKKLRRREKLLEEQAVLNQLANMQLDPNSKKLSDSGKKNEVVPTKPFNNQAKSVPSQAVGRGKPSTNPANLVKSTISSATSTTGGKTSSKKKKKSRPSACAQASEDKWEENVFVPKSDLDLEGGDLDDDERELEAFKRFCFNTVPPERKEKVRIHLNVKDIFGKKSNGLQMTSCK</sequence>
<proteinExistence type="inferred from homology"/>
<feature type="region of interest" description="Disordered" evidence="4">
    <location>
        <begin position="1"/>
        <end position="22"/>
    </location>
</feature>
<evidence type="ECO:0000256" key="4">
    <source>
        <dbReference type="SAM" id="MobiDB-lite"/>
    </source>
</evidence>
<feature type="compositionally biased region" description="Low complexity" evidence="4">
    <location>
        <begin position="588"/>
        <end position="602"/>
    </location>
</feature>
<dbReference type="Proteomes" id="UP000820818">
    <property type="component" value="Linkage Group LG8"/>
</dbReference>
<feature type="region of interest" description="Disordered" evidence="4">
    <location>
        <begin position="536"/>
        <end position="622"/>
    </location>
</feature>
<dbReference type="InterPro" id="IPR029717">
    <property type="entry name" value="FAM193"/>
</dbReference>
<dbReference type="PANTHER" id="PTHR15109:SF4">
    <property type="entry name" value="FAM193 C-TERMINAL DOMAIN-CONTAINING PROTEIN"/>
    <property type="match status" value="1"/>
</dbReference>
<comment type="caution">
    <text evidence="6">The sequence shown here is derived from an EMBL/GenBank/DDBJ whole genome shotgun (WGS) entry which is preliminary data.</text>
</comment>
<feature type="region of interest" description="Disordered" evidence="4">
    <location>
        <begin position="297"/>
        <end position="346"/>
    </location>
</feature>
<evidence type="ECO:0000313" key="7">
    <source>
        <dbReference type="Proteomes" id="UP000820818"/>
    </source>
</evidence>
<comment type="similarity">
    <text evidence="1">Belongs to the FAM193 family.</text>
</comment>
<keyword evidence="3" id="KW-0175">Coiled coil</keyword>
<feature type="compositionally biased region" description="Polar residues" evidence="4">
    <location>
        <begin position="10"/>
        <end position="20"/>
    </location>
</feature>
<feature type="compositionally biased region" description="Polar residues" evidence="4">
    <location>
        <begin position="204"/>
        <end position="248"/>
    </location>
</feature>
<dbReference type="Pfam" id="PF15914">
    <property type="entry name" value="FAM193_C"/>
    <property type="match status" value="1"/>
</dbReference>
<feature type="domain" description="FAM193 C-terminal" evidence="5">
    <location>
        <begin position="626"/>
        <end position="681"/>
    </location>
</feature>
<feature type="compositionally biased region" description="Basic and acidic residues" evidence="4">
    <location>
        <begin position="543"/>
        <end position="555"/>
    </location>
</feature>
<dbReference type="PANTHER" id="PTHR15109">
    <property type="entry name" value="AGAP004327-PA"/>
    <property type="match status" value="1"/>
</dbReference>
<keyword evidence="7" id="KW-1185">Reference proteome</keyword>
<protein>
    <recommendedName>
        <fullName evidence="5">FAM193 C-terminal domain-containing protein</fullName>
    </recommendedName>
</protein>
<accession>A0AAD5L1E2</accession>
<feature type="compositionally biased region" description="Low complexity" evidence="4">
    <location>
        <begin position="314"/>
        <end position="329"/>
    </location>
</feature>
<evidence type="ECO:0000259" key="5">
    <source>
        <dbReference type="Pfam" id="PF15914"/>
    </source>
</evidence>
<name>A0AAD5L1E2_9CRUS</name>
<feature type="compositionally biased region" description="Polar residues" evidence="4">
    <location>
        <begin position="298"/>
        <end position="313"/>
    </location>
</feature>
<evidence type="ECO:0000313" key="6">
    <source>
        <dbReference type="EMBL" id="KAI9553913.1"/>
    </source>
</evidence>
<keyword evidence="2" id="KW-0597">Phosphoprotein</keyword>
<organism evidence="6 7">
    <name type="scientific">Daphnia sinensis</name>
    <dbReference type="NCBI Taxonomy" id="1820382"/>
    <lineage>
        <taxon>Eukaryota</taxon>
        <taxon>Metazoa</taxon>
        <taxon>Ecdysozoa</taxon>
        <taxon>Arthropoda</taxon>
        <taxon>Crustacea</taxon>
        <taxon>Branchiopoda</taxon>
        <taxon>Diplostraca</taxon>
        <taxon>Cladocera</taxon>
        <taxon>Anomopoda</taxon>
        <taxon>Daphniidae</taxon>
        <taxon>Daphnia</taxon>
        <taxon>Daphnia similis group</taxon>
    </lineage>
</organism>
<evidence type="ECO:0000256" key="1">
    <source>
        <dbReference type="ARBA" id="ARBA00009689"/>
    </source>
</evidence>
<feature type="compositionally biased region" description="Basic and acidic residues" evidence="4">
    <location>
        <begin position="124"/>
        <end position="135"/>
    </location>
</feature>
<feature type="compositionally biased region" description="Basic residues" evidence="4">
    <location>
        <begin position="111"/>
        <end position="123"/>
    </location>
</feature>
<feature type="region of interest" description="Disordered" evidence="4">
    <location>
        <begin position="200"/>
        <end position="248"/>
    </location>
</feature>
<dbReference type="EMBL" id="WJBH02000008">
    <property type="protein sequence ID" value="KAI9553913.1"/>
    <property type="molecule type" value="Genomic_DNA"/>
</dbReference>
<feature type="region of interest" description="Disordered" evidence="4">
    <location>
        <begin position="497"/>
        <end position="516"/>
    </location>
</feature>
<dbReference type="InterPro" id="IPR031802">
    <property type="entry name" value="FAM193_C"/>
</dbReference>
<evidence type="ECO:0000256" key="2">
    <source>
        <dbReference type="ARBA" id="ARBA00022553"/>
    </source>
</evidence>
<dbReference type="AlphaFoldDB" id="A0AAD5L1E2"/>
<evidence type="ECO:0000256" key="3">
    <source>
        <dbReference type="ARBA" id="ARBA00023054"/>
    </source>
</evidence>
<reference evidence="6 7" key="1">
    <citation type="submission" date="2022-05" db="EMBL/GenBank/DDBJ databases">
        <title>A multi-omics perspective on studying reproductive biology in Daphnia sinensis.</title>
        <authorList>
            <person name="Jia J."/>
        </authorList>
    </citation>
    <scope>NUCLEOTIDE SEQUENCE [LARGE SCALE GENOMIC DNA]</scope>
    <source>
        <strain evidence="6 7">WSL</strain>
    </source>
</reference>